<evidence type="ECO:0000313" key="3">
    <source>
        <dbReference type="EMBL" id="OBX65586.1"/>
    </source>
</evidence>
<feature type="region of interest" description="Disordered" evidence="1">
    <location>
        <begin position="297"/>
        <end position="338"/>
    </location>
</feature>
<gene>
    <name evidence="3" type="ORF">A9299_08230</name>
</gene>
<proteinExistence type="predicted"/>
<organism evidence="3">
    <name type="scientific">Faucicola osloensis</name>
    <name type="common">Moraxella osloensis</name>
    <dbReference type="NCBI Taxonomy" id="34062"/>
    <lineage>
        <taxon>Bacteria</taxon>
        <taxon>Pseudomonadati</taxon>
        <taxon>Pseudomonadota</taxon>
        <taxon>Gammaproteobacteria</taxon>
        <taxon>Moraxellales</taxon>
        <taxon>Moraxellaceae</taxon>
        <taxon>Faucicola</taxon>
    </lineage>
</organism>
<accession>A0AA91FJQ1</accession>
<keyword evidence="2" id="KW-0812">Transmembrane</keyword>
<keyword evidence="2" id="KW-0472">Membrane</keyword>
<keyword evidence="2" id="KW-1133">Transmembrane helix</keyword>
<evidence type="ECO:0000256" key="2">
    <source>
        <dbReference type="SAM" id="Phobius"/>
    </source>
</evidence>
<dbReference type="EMBL" id="LZMT01000008">
    <property type="protein sequence ID" value="OBX65586.1"/>
    <property type="molecule type" value="Genomic_DNA"/>
</dbReference>
<name>A0AA91FJQ1_FAUOS</name>
<sequence length="464" mass="51907">MMSYPSGQRGQALLAMLAFIIVLAIAMVYLFNTSQLLSERAQAKVLADHAAYNTAVKQAQLLNANAYMNKAKIANQLAVAQAVSVASWARHFEPMPQNTSPINILPYAGSAIHQGITYTANFMQGVALTQSPYVYANGLATGIISTNQKLLNNVSTPTIIKEPDQIIEKSSIGKEFESAPLYASSQFGFQNPLGTDFIDKYSGSSQDPYEGRIRMRNILLNARDSFTQNRTKNKQTSNFIPIWRYDLRFQMRSGTELSGDMNQWKGIDTLSLHYKRPGRWGKTRRTEYAIGYGSTVARKNSSDNDPNNRAGYSSARNINGKATNRASQNRPNWDARSSSFLHQGFPPPEYGVPEYWDLSKEFLMQSEPHMEISIKVAKSKNKLNTTSGISNFKAGDEIDIKSKNDLIAISTAQVYFERPIINSQGQSTYFNSGKYEKASLFNPYWNVRLIDNSNQSIIEANVRK</sequence>
<protein>
    <submittedName>
        <fullName evidence="3">Uncharacterized protein</fullName>
    </submittedName>
</protein>
<evidence type="ECO:0000256" key="1">
    <source>
        <dbReference type="SAM" id="MobiDB-lite"/>
    </source>
</evidence>
<dbReference type="AlphaFoldDB" id="A0AA91FJQ1"/>
<reference evidence="3" key="1">
    <citation type="submission" date="2016-06" db="EMBL/GenBank/DDBJ databases">
        <title>Draft genome of Moraxella osloensis CCUG 67237.</title>
        <authorList>
            <person name="Salva-Serra F."/>
            <person name="Engstrom-Jakobsson H."/>
            <person name="Thorell K."/>
            <person name="Gonzales-Siles L."/>
            <person name="Karlsson R."/>
            <person name="Boulund F."/>
            <person name="Engstrand L."/>
            <person name="Kristiansson E."/>
            <person name="Moore E."/>
        </authorList>
    </citation>
    <scope>NUCLEOTIDE SEQUENCE [LARGE SCALE GENOMIC DNA]</scope>
    <source>
        <strain evidence="3">CCUG 67237</strain>
    </source>
</reference>
<comment type="caution">
    <text evidence="3">The sequence shown here is derived from an EMBL/GenBank/DDBJ whole genome shotgun (WGS) entry which is preliminary data.</text>
</comment>
<feature type="transmembrane region" description="Helical" evidence="2">
    <location>
        <begin position="12"/>
        <end position="31"/>
    </location>
</feature>